<dbReference type="STRING" id="415747.SAMN03097708_00587"/>
<keyword evidence="3 6" id="KW-0732">Signal</keyword>
<reference evidence="7 8" key="1">
    <citation type="submission" date="2016-10" db="EMBL/GenBank/DDBJ databases">
        <authorList>
            <person name="de Groot N.N."/>
        </authorList>
    </citation>
    <scope>NUCLEOTIDE SEQUENCE [LARGE SCALE GENOMIC DNA]</scope>
    <source>
        <strain evidence="7 8">HLD2</strain>
    </source>
</reference>
<comment type="similarity">
    <text evidence="2">Belongs to the CpxP/Spy family.</text>
</comment>
<feature type="coiled-coil region" evidence="5">
    <location>
        <begin position="47"/>
        <end position="82"/>
    </location>
</feature>
<feature type="signal peptide" evidence="6">
    <location>
        <begin position="1"/>
        <end position="25"/>
    </location>
</feature>
<dbReference type="InterPro" id="IPR052211">
    <property type="entry name" value="Cpx_auxiliary_protein"/>
</dbReference>
<keyword evidence="4" id="KW-0574">Periplasm</keyword>
<evidence type="ECO:0000256" key="2">
    <source>
        <dbReference type="ARBA" id="ARBA00008441"/>
    </source>
</evidence>
<evidence type="ECO:0000256" key="6">
    <source>
        <dbReference type="SAM" id="SignalP"/>
    </source>
</evidence>
<dbReference type="EMBL" id="FMWD01000002">
    <property type="protein sequence ID" value="SCZ51789.1"/>
    <property type="molecule type" value="Genomic_DNA"/>
</dbReference>
<organism evidence="7 8">
    <name type="scientific">Thiohalomonas denitrificans</name>
    <dbReference type="NCBI Taxonomy" id="415747"/>
    <lineage>
        <taxon>Bacteria</taxon>
        <taxon>Pseudomonadati</taxon>
        <taxon>Pseudomonadota</taxon>
        <taxon>Gammaproteobacteria</taxon>
        <taxon>Thiohalomonadales</taxon>
        <taxon>Thiohalomonadaceae</taxon>
        <taxon>Thiohalomonas</taxon>
    </lineage>
</organism>
<sequence length="146" mass="16550">MKVKRHWPALIAGTLLVATAGTALAFGPGSCGDHKPMAAVYQLDTLTDSQREQLDALREQRRTAMQKNRQSWQEERSELREAIRSGADAVTIRPLAEKQGQRMADKIVRKAEMRQEIMAILTPEQQQELEKIAPYGEKRGRMQYGM</sequence>
<dbReference type="CDD" id="cd09916">
    <property type="entry name" value="CpxP_like"/>
    <property type="match status" value="1"/>
</dbReference>
<evidence type="ECO:0000256" key="3">
    <source>
        <dbReference type="ARBA" id="ARBA00022729"/>
    </source>
</evidence>
<dbReference type="GO" id="GO:0030288">
    <property type="term" value="C:outer membrane-bounded periplasmic space"/>
    <property type="evidence" value="ECO:0007669"/>
    <property type="project" value="TreeGrafter"/>
</dbReference>
<evidence type="ECO:0000256" key="5">
    <source>
        <dbReference type="SAM" id="Coils"/>
    </source>
</evidence>
<evidence type="ECO:0000256" key="4">
    <source>
        <dbReference type="ARBA" id="ARBA00022764"/>
    </source>
</evidence>
<dbReference type="PANTHER" id="PTHR38102">
    <property type="entry name" value="PERIPLASMIC CHAPERONE SPY"/>
    <property type="match status" value="1"/>
</dbReference>
<dbReference type="InterPro" id="IPR012899">
    <property type="entry name" value="LTXXQ"/>
</dbReference>
<protein>
    <submittedName>
        <fullName evidence="7">Protein refolding chaperone Spy/CpxP family</fullName>
    </submittedName>
</protein>
<dbReference type="PANTHER" id="PTHR38102:SF1">
    <property type="entry name" value="PERIPLASMIC CHAPERONE SPY"/>
    <property type="match status" value="1"/>
</dbReference>
<dbReference type="AlphaFoldDB" id="A0A1G5PRW3"/>
<accession>A0A1G5PRW3</accession>
<gene>
    <name evidence="7" type="ORF">SAMN03097708_00587</name>
</gene>
<keyword evidence="5" id="KW-0175">Coiled coil</keyword>
<feature type="chain" id="PRO_5011671947" evidence="6">
    <location>
        <begin position="26"/>
        <end position="146"/>
    </location>
</feature>
<comment type="subcellular location">
    <subcellularLocation>
        <location evidence="1">Periplasm</location>
    </subcellularLocation>
</comment>
<name>A0A1G5PRW3_9GAMM</name>
<dbReference type="Pfam" id="PF07813">
    <property type="entry name" value="LTXXQ"/>
    <property type="match status" value="1"/>
</dbReference>
<evidence type="ECO:0000313" key="8">
    <source>
        <dbReference type="Proteomes" id="UP000199648"/>
    </source>
</evidence>
<evidence type="ECO:0000256" key="1">
    <source>
        <dbReference type="ARBA" id="ARBA00004418"/>
    </source>
</evidence>
<dbReference type="Proteomes" id="UP000199648">
    <property type="component" value="Unassembled WGS sequence"/>
</dbReference>
<keyword evidence="8" id="KW-1185">Reference proteome</keyword>
<dbReference type="GO" id="GO:0051082">
    <property type="term" value="F:unfolded protein binding"/>
    <property type="evidence" value="ECO:0007669"/>
    <property type="project" value="TreeGrafter"/>
</dbReference>
<dbReference type="Gene3D" id="1.20.120.1490">
    <property type="match status" value="1"/>
</dbReference>
<proteinExistence type="inferred from homology"/>
<dbReference type="RefSeq" id="WP_092992462.1">
    <property type="nucleotide sequence ID" value="NZ_FMWD01000002.1"/>
</dbReference>
<evidence type="ECO:0000313" key="7">
    <source>
        <dbReference type="EMBL" id="SCZ51789.1"/>
    </source>
</evidence>